<proteinExistence type="predicted"/>
<name>A0ABP6UKN8_9FLAO</name>
<gene>
    <name evidence="1" type="ORF">GCM10022393_18040</name>
</gene>
<evidence type="ECO:0008006" key="3">
    <source>
        <dbReference type="Google" id="ProtNLM"/>
    </source>
</evidence>
<dbReference type="EMBL" id="BAABCW010000006">
    <property type="protein sequence ID" value="GAA3508060.1"/>
    <property type="molecule type" value="Genomic_DNA"/>
</dbReference>
<dbReference type="Proteomes" id="UP001500459">
    <property type="component" value="Unassembled WGS sequence"/>
</dbReference>
<sequence>MYAQCGGVQSVEICDMETVDFDMNSIPDGIINLYDEIGLTAEPGDVWTSTGSESATAVLNATTGEVRLWSLNNASSQYEFTLSSTSCAPDPRVTVDFTLGPYAGKATTTGFFSVCDLNDDCNGDIEIDIDLFETLEIREQEAPPHLNGTWTYTGSLSASDYRLEGSNFGGTVPYTPSDGSPVDSQDYTFTYTVDQQGLCVSESVDVSITLVRPPFAGYASNYNICATSIDTSWDRVINLNDDEYLNQENLDGSWRYQIDDDNFISISNQINLKEYVDDFLNSSEYMPGFGCHSFDFTYRVESRSAICFDDNATVSFTIFEDLKEFQQLNPPEEICTASDTRTSLDLYSLLEFQPGFEYQNPDDENEIVFWSFESGPAGAGDLGLNLFLNNTEISQRHRGTISLQNVTPGRYEYRYSVVSDTLCSGYRDQTLYGSNFCVPQISKGNPCGSISAPVIIDILDFDYAGEDTTLNFCITDTTGDVSLVSLLQDNGNTIDAGIWTETDTGVVVNDMFSFPDSVDDPLSFSFTYTSDNGTTCIDTAILQFTIYPEANAGNGADVSVCSDDLTITLFDLLIDNPDPTGVWFGPFGYTSPDHLGVFDMNDVTLPILGPGEYVYVVASNAGCPESDRTSVFISIEDPVEIGQDVNETFCIQDGSINLYSLLDRETVRTGMFQDTENTGALTTEGLVDFTLLPNPDNLVNPIYNFRYVVSNNIPCDESSLNVAIQIIDLPEPNVPDQEFCILDAKHLDDIEVDVLNYNWYTSLESDMPVIDNPILLDNQVFYITNVDADNCESDRVAVAINILNMGERFSNGELCTLDFQDGVSPDGNNQNDVFELVKEELGEAYNIPEAFPDFELKIFNRYGNTVYEGTINTEKFRGESNVSIRLGDDLPSGTYFYIFTPNFENNLPIQGSFYLSR</sequence>
<dbReference type="Pfam" id="PF13585">
    <property type="entry name" value="CHU_C"/>
    <property type="match status" value="1"/>
</dbReference>
<accession>A0ABP6UKN8</accession>
<keyword evidence="2" id="KW-1185">Reference proteome</keyword>
<evidence type="ECO:0000313" key="1">
    <source>
        <dbReference type="EMBL" id="GAA3508060.1"/>
    </source>
</evidence>
<organism evidence="1 2">
    <name type="scientific">Aquimarina addita</name>
    <dbReference type="NCBI Taxonomy" id="870485"/>
    <lineage>
        <taxon>Bacteria</taxon>
        <taxon>Pseudomonadati</taxon>
        <taxon>Bacteroidota</taxon>
        <taxon>Flavobacteriia</taxon>
        <taxon>Flavobacteriales</taxon>
        <taxon>Flavobacteriaceae</taxon>
        <taxon>Aquimarina</taxon>
    </lineage>
</organism>
<evidence type="ECO:0000313" key="2">
    <source>
        <dbReference type="Proteomes" id="UP001500459"/>
    </source>
</evidence>
<reference evidence="2" key="1">
    <citation type="journal article" date="2019" name="Int. J. Syst. Evol. Microbiol.">
        <title>The Global Catalogue of Microorganisms (GCM) 10K type strain sequencing project: providing services to taxonomists for standard genome sequencing and annotation.</title>
        <authorList>
            <consortium name="The Broad Institute Genomics Platform"/>
            <consortium name="The Broad Institute Genome Sequencing Center for Infectious Disease"/>
            <person name="Wu L."/>
            <person name="Ma J."/>
        </authorList>
    </citation>
    <scope>NUCLEOTIDE SEQUENCE [LARGE SCALE GENOMIC DNA]</scope>
    <source>
        <strain evidence="2">JCM 17106</strain>
    </source>
</reference>
<protein>
    <recommendedName>
        <fullName evidence="3">Gliding motility-associated C-terminal domain-containing protein</fullName>
    </recommendedName>
</protein>
<comment type="caution">
    <text evidence="1">The sequence shown here is derived from an EMBL/GenBank/DDBJ whole genome shotgun (WGS) entry which is preliminary data.</text>
</comment>